<comment type="caution">
    <text evidence="1">The sequence shown here is derived from an EMBL/GenBank/DDBJ whole genome shotgun (WGS) entry which is preliminary data.</text>
</comment>
<dbReference type="EMBL" id="BPLR01011249">
    <property type="protein sequence ID" value="GIY45236.1"/>
    <property type="molecule type" value="Genomic_DNA"/>
</dbReference>
<accession>A0AAV4TII3</accession>
<dbReference type="AlphaFoldDB" id="A0AAV4TII3"/>
<name>A0AAV4TII3_CAEEX</name>
<dbReference type="Proteomes" id="UP001054945">
    <property type="component" value="Unassembled WGS sequence"/>
</dbReference>
<reference evidence="1 2" key="1">
    <citation type="submission" date="2021-06" db="EMBL/GenBank/DDBJ databases">
        <title>Caerostris extrusa draft genome.</title>
        <authorList>
            <person name="Kono N."/>
            <person name="Arakawa K."/>
        </authorList>
    </citation>
    <scope>NUCLEOTIDE SEQUENCE [LARGE SCALE GENOMIC DNA]</scope>
</reference>
<evidence type="ECO:0000313" key="2">
    <source>
        <dbReference type="Proteomes" id="UP001054945"/>
    </source>
</evidence>
<organism evidence="1 2">
    <name type="scientific">Caerostris extrusa</name>
    <name type="common">Bark spider</name>
    <name type="synonym">Caerostris bankana</name>
    <dbReference type="NCBI Taxonomy" id="172846"/>
    <lineage>
        <taxon>Eukaryota</taxon>
        <taxon>Metazoa</taxon>
        <taxon>Ecdysozoa</taxon>
        <taxon>Arthropoda</taxon>
        <taxon>Chelicerata</taxon>
        <taxon>Arachnida</taxon>
        <taxon>Araneae</taxon>
        <taxon>Araneomorphae</taxon>
        <taxon>Entelegynae</taxon>
        <taxon>Araneoidea</taxon>
        <taxon>Araneidae</taxon>
        <taxon>Caerostris</taxon>
    </lineage>
</organism>
<gene>
    <name evidence="1" type="ORF">CEXT_161101</name>
</gene>
<proteinExistence type="predicted"/>
<protein>
    <submittedName>
        <fullName evidence="1">Uncharacterized protein</fullName>
    </submittedName>
</protein>
<keyword evidence="2" id="KW-1185">Reference proteome</keyword>
<evidence type="ECO:0000313" key="1">
    <source>
        <dbReference type="EMBL" id="GIY45236.1"/>
    </source>
</evidence>
<sequence length="130" mass="14725">MVGYLQLEKLYHISFTVDARHTVIVTTESILFFKTSHCSTNKNINFKKRGRRNTGLKDRYHVTCESRQWRLPLSSLFSAGWMGSIQSLFQIFSGKGGTGSAGLVLSPLFRLHPLLNPISEEQNASCRTFN</sequence>